<comment type="caution">
    <text evidence="1">The sequence shown here is derived from an EMBL/GenBank/DDBJ whole genome shotgun (WGS) entry which is preliminary data.</text>
</comment>
<evidence type="ECO:0000313" key="1">
    <source>
        <dbReference type="EMBL" id="GIX63835.1"/>
    </source>
</evidence>
<dbReference type="AlphaFoldDB" id="A0AAV4LVE4"/>
<protein>
    <submittedName>
        <fullName evidence="1">Uncharacterized protein</fullName>
    </submittedName>
</protein>
<proteinExistence type="predicted"/>
<accession>A0AAV4LVE4</accession>
<dbReference type="RefSeq" id="XP_067715904.1">
    <property type="nucleotide sequence ID" value="XM_067859803.1"/>
</dbReference>
<organism evidence="1 2">
    <name type="scientific">Babesia caballi</name>
    <dbReference type="NCBI Taxonomy" id="5871"/>
    <lineage>
        <taxon>Eukaryota</taxon>
        <taxon>Sar</taxon>
        <taxon>Alveolata</taxon>
        <taxon>Apicomplexa</taxon>
        <taxon>Aconoidasida</taxon>
        <taxon>Piroplasmida</taxon>
        <taxon>Babesiidae</taxon>
        <taxon>Babesia</taxon>
    </lineage>
</organism>
<keyword evidence="2" id="KW-1185">Reference proteome</keyword>
<sequence>MDEVTYTLKAHQCILNPYKPNLSVSALQGVAIFVQCYLVLEEMKQALVHPAVIRMNELLINSYFELEELKCQPPAQLWQNFAKATWQTSFRLTRQRVRKLREALSKMDPADVMRLSDEDVAALAQDEFLHAAFSATLAMDEIHDEPIEIGAADAVTAEDHEATMVGELPRAAGAAALSDGIAAEVDEFAFHSDADEAESDFDMEDEFENDIEHEFAYAHRHVRSRGRGELEVEADESRRYGEDDLRERGGVDGEQHELAVWGVVRLQHDVGWLGDDSQLLEYVNGVREFGSAEILDVDLVQEHHVTKVQERHLQRHVQCTVCIV</sequence>
<dbReference type="Proteomes" id="UP001497744">
    <property type="component" value="Unassembled WGS sequence"/>
</dbReference>
<evidence type="ECO:0000313" key="2">
    <source>
        <dbReference type="Proteomes" id="UP001497744"/>
    </source>
</evidence>
<reference evidence="1 2" key="1">
    <citation type="submission" date="2021-06" db="EMBL/GenBank/DDBJ databases">
        <title>Genome sequence of Babesia caballi.</title>
        <authorList>
            <person name="Yamagishi J."/>
            <person name="Kidaka T."/>
            <person name="Ochi A."/>
        </authorList>
    </citation>
    <scope>NUCLEOTIDE SEQUENCE [LARGE SCALE GENOMIC DNA]</scope>
    <source>
        <strain evidence="1">USDA-D6B2</strain>
    </source>
</reference>
<dbReference type="EMBL" id="BPLF01000002">
    <property type="protein sequence ID" value="GIX63835.1"/>
    <property type="molecule type" value="Genomic_DNA"/>
</dbReference>
<name>A0AAV4LVE4_BABCB</name>
<dbReference type="GeneID" id="94195316"/>
<gene>
    <name evidence="1" type="ORF">BcabD6B2_32700</name>
</gene>